<organism evidence="3 4">
    <name type="scientific">Vespula germanica</name>
    <name type="common">German yellow jacket</name>
    <name type="synonym">Paravespula germanica</name>
    <dbReference type="NCBI Taxonomy" id="30212"/>
    <lineage>
        <taxon>Eukaryota</taxon>
        <taxon>Metazoa</taxon>
        <taxon>Ecdysozoa</taxon>
        <taxon>Arthropoda</taxon>
        <taxon>Hexapoda</taxon>
        <taxon>Insecta</taxon>
        <taxon>Pterygota</taxon>
        <taxon>Neoptera</taxon>
        <taxon>Endopterygota</taxon>
        <taxon>Hymenoptera</taxon>
        <taxon>Apocrita</taxon>
        <taxon>Aculeata</taxon>
        <taxon>Vespoidea</taxon>
        <taxon>Vespidae</taxon>
        <taxon>Vespinae</taxon>
        <taxon>Vespula</taxon>
    </lineage>
</organism>
<protein>
    <recommendedName>
        <fullName evidence="2">DM13 domain-containing protein</fullName>
    </recommendedName>
</protein>
<sequence>MPYQREDVYYGCLPLAIVNPSKRDLLFQLVRSIQHIYSLYVELCDGAYYGKLIGKLSELHHGVSGEVYAVDGRTLFIKDFTYDGEGPAAFFYAGNTKSPNSNGFRVRDERGTASVLKRYRRKDITLTLPDGKTLNSIKWFSVWCDEFAVNFGDVRIPRGFDYPKPQKLAALNGVHGVSSEPIVIVDAQTLLIPGFSYDGEAPARETFQAEKGAEVCINQDNNAI</sequence>
<dbReference type="PANTHER" id="PTHR24036">
    <property type="entry name" value="SKELETOR-RELATED"/>
    <property type="match status" value="1"/>
</dbReference>
<dbReference type="InterPro" id="IPR019545">
    <property type="entry name" value="DM13_domain"/>
</dbReference>
<keyword evidence="1" id="KW-0677">Repeat</keyword>
<dbReference type="Proteomes" id="UP000617340">
    <property type="component" value="Unassembled WGS sequence"/>
</dbReference>
<keyword evidence="4" id="KW-1185">Reference proteome</keyword>
<gene>
    <name evidence="3" type="ORF">HZH68_002755</name>
</gene>
<dbReference type="AlphaFoldDB" id="A0A834U1I1"/>
<dbReference type="InterPro" id="IPR052126">
    <property type="entry name" value="Spindle_Org/Thrombomodulin"/>
</dbReference>
<dbReference type="Pfam" id="PF10517">
    <property type="entry name" value="DM13"/>
    <property type="match status" value="1"/>
</dbReference>
<evidence type="ECO:0000256" key="1">
    <source>
        <dbReference type="ARBA" id="ARBA00022737"/>
    </source>
</evidence>
<dbReference type="PANTHER" id="PTHR24036:SF13">
    <property type="entry name" value="PROTEIN SKELETOR, ISOFORMS D_E"/>
    <property type="match status" value="1"/>
</dbReference>
<evidence type="ECO:0000313" key="4">
    <source>
        <dbReference type="Proteomes" id="UP000617340"/>
    </source>
</evidence>
<feature type="domain" description="DM13" evidence="2">
    <location>
        <begin position="50"/>
        <end position="157"/>
    </location>
</feature>
<proteinExistence type="predicted"/>
<comment type="caution">
    <text evidence="3">The sequence shown here is derived from an EMBL/GenBank/DDBJ whole genome shotgun (WGS) entry which is preliminary data.</text>
</comment>
<dbReference type="EMBL" id="JACSDZ010000002">
    <property type="protein sequence ID" value="KAF7414266.1"/>
    <property type="molecule type" value="Genomic_DNA"/>
</dbReference>
<accession>A0A834U1I1</accession>
<name>A0A834U1I1_VESGE</name>
<reference evidence="3" key="1">
    <citation type="journal article" date="2020" name="G3 (Bethesda)">
        <title>High-Quality Assemblies for Three Invasive Social Wasps from the &lt;i&gt;Vespula&lt;/i&gt; Genus.</title>
        <authorList>
            <person name="Harrop T.W.R."/>
            <person name="Guhlin J."/>
            <person name="McLaughlin G.M."/>
            <person name="Permina E."/>
            <person name="Stockwell P."/>
            <person name="Gilligan J."/>
            <person name="Le Lec M.F."/>
            <person name="Gruber M.A.M."/>
            <person name="Quinn O."/>
            <person name="Lovegrove M."/>
            <person name="Duncan E.J."/>
            <person name="Remnant E.J."/>
            <person name="Van Eeckhoven J."/>
            <person name="Graham B."/>
            <person name="Knapp R.A."/>
            <person name="Langford K.W."/>
            <person name="Kronenberg Z."/>
            <person name="Press M.O."/>
            <person name="Eacker S.M."/>
            <person name="Wilson-Rankin E.E."/>
            <person name="Purcell J."/>
            <person name="Lester P.J."/>
            <person name="Dearden P.K."/>
        </authorList>
    </citation>
    <scope>NUCLEOTIDE SEQUENCE</scope>
    <source>
        <strain evidence="3">Linc-1</strain>
    </source>
</reference>
<dbReference type="PROSITE" id="PS51549">
    <property type="entry name" value="DM13"/>
    <property type="match status" value="1"/>
</dbReference>
<evidence type="ECO:0000259" key="2">
    <source>
        <dbReference type="PROSITE" id="PS51549"/>
    </source>
</evidence>
<dbReference type="SMART" id="SM00686">
    <property type="entry name" value="DM13"/>
    <property type="match status" value="1"/>
</dbReference>
<evidence type="ECO:0000313" key="3">
    <source>
        <dbReference type="EMBL" id="KAF7414266.1"/>
    </source>
</evidence>